<dbReference type="InterPro" id="IPR020904">
    <property type="entry name" value="Sc_DH/Rdtase_CS"/>
</dbReference>
<dbReference type="NCBIfam" id="NF041159">
    <property type="entry name" value="Rham_dhyd_Thplmales"/>
    <property type="match status" value="1"/>
</dbReference>
<dbReference type="RefSeq" id="WP_055040761.1">
    <property type="nucleotide sequence ID" value="NZ_LKBH01000022.1"/>
</dbReference>
<keyword evidence="3" id="KW-0560">Oxidoreductase</keyword>
<gene>
    <name evidence="5" type="ORF">AOG55_03720</name>
</gene>
<dbReference type="SUPFAM" id="SSF51735">
    <property type="entry name" value="NAD(P)-binding Rossmann-fold domains"/>
    <property type="match status" value="1"/>
</dbReference>
<evidence type="ECO:0000313" key="5">
    <source>
        <dbReference type="EMBL" id="KQB36559.1"/>
    </source>
</evidence>
<dbReference type="FunFam" id="3.40.50.720:FF:000417">
    <property type="entry name" value="Glucose 1-dehydrogenase, putative"/>
    <property type="match status" value="1"/>
</dbReference>
<proteinExistence type="inferred from homology"/>
<dbReference type="PANTHER" id="PTHR42760">
    <property type="entry name" value="SHORT-CHAIN DEHYDROGENASES/REDUCTASES FAMILY MEMBER"/>
    <property type="match status" value="1"/>
</dbReference>
<dbReference type="PANTHER" id="PTHR42760:SF83">
    <property type="entry name" value="(3R)-3-HYDROXYACYL-COA DEHYDROGENASE"/>
    <property type="match status" value="1"/>
</dbReference>
<evidence type="ECO:0000256" key="2">
    <source>
        <dbReference type="ARBA" id="ARBA00022857"/>
    </source>
</evidence>
<dbReference type="GO" id="GO:0019301">
    <property type="term" value="P:rhamnose catabolic process"/>
    <property type="evidence" value="ECO:0007669"/>
    <property type="project" value="UniProtKB-ARBA"/>
</dbReference>
<dbReference type="GO" id="GO:0006633">
    <property type="term" value="P:fatty acid biosynthetic process"/>
    <property type="evidence" value="ECO:0007669"/>
    <property type="project" value="TreeGrafter"/>
</dbReference>
<dbReference type="GO" id="GO:0016616">
    <property type="term" value="F:oxidoreductase activity, acting on the CH-OH group of donors, NAD or NADP as acceptor"/>
    <property type="evidence" value="ECO:0007669"/>
    <property type="project" value="TreeGrafter"/>
</dbReference>
<evidence type="ECO:0000313" key="6">
    <source>
        <dbReference type="Proteomes" id="UP000050301"/>
    </source>
</evidence>
<evidence type="ECO:0000256" key="4">
    <source>
        <dbReference type="ARBA" id="ARBA00023308"/>
    </source>
</evidence>
<dbReference type="Gene3D" id="3.40.50.720">
    <property type="entry name" value="NAD(P)-binding Rossmann-like Domain"/>
    <property type="match status" value="1"/>
</dbReference>
<evidence type="ECO:0000256" key="1">
    <source>
        <dbReference type="ARBA" id="ARBA00006484"/>
    </source>
</evidence>
<accession>A0A0Q0VXU4</accession>
<dbReference type="AlphaFoldDB" id="A0A0Q0VXU4"/>
<dbReference type="EMBL" id="LKBH01000022">
    <property type="protein sequence ID" value="KQB36559.1"/>
    <property type="molecule type" value="Genomic_DNA"/>
</dbReference>
<comment type="similarity">
    <text evidence="1">Belongs to the short-chain dehydrogenases/reductases (SDR) family.</text>
</comment>
<reference evidence="5 6" key="1">
    <citation type="submission" date="2015-09" db="EMBL/GenBank/DDBJ databases">
        <title>Heavy metals and arsenic resistance mechanisms in polyextremophilic archaea of the family Ferroplasmaceae.</title>
        <authorList>
            <person name="Bulaev A.G."/>
            <person name="Kanygina A.V."/>
        </authorList>
    </citation>
    <scope>NUCLEOTIDE SEQUENCE [LARGE SCALE GENOMIC DNA]</scope>
    <source>
        <strain evidence="5 6">BH2</strain>
    </source>
</reference>
<sequence>MNFHGKNAIVTGGSRGIGNAIAKALADNGANVMITYAHNDSAAEETVNYIKSKDVNGYKYKIDQSKIEDIKNFIDYVKSRFENVDILINNAGICPFMNFFDIDIATFEKVWKTNVESHFFITQGISKIMIEKNIRGKILFMSSISAIVGGEFQAHYTTTKSALNGLMHSLAIILGEHGIMVNSLEPGTILTDINSEDLSNIEKRNYMEKRIPLKRLGKPEDIAGPALFLVSDENTYINGSELLVDGGMLVNLQ</sequence>
<comment type="caution">
    <text evidence="5">The sequence shown here is derived from an EMBL/GenBank/DDBJ whole genome shotgun (WGS) entry which is preliminary data.</text>
</comment>
<dbReference type="CDD" id="cd05233">
    <property type="entry name" value="SDR_c"/>
    <property type="match status" value="1"/>
</dbReference>
<dbReference type="InterPro" id="IPR053690">
    <property type="entry name" value="L-rhamnose_1-dehydrogenase"/>
</dbReference>
<dbReference type="InterPro" id="IPR036291">
    <property type="entry name" value="NAD(P)-bd_dom_sf"/>
</dbReference>
<keyword evidence="4" id="KW-0684">Rhamnose metabolism</keyword>
<dbReference type="InterPro" id="IPR002347">
    <property type="entry name" value="SDR_fam"/>
</dbReference>
<dbReference type="InParanoid" id="A0A0Q0VXU4"/>
<dbReference type="Pfam" id="PF13561">
    <property type="entry name" value="adh_short_C2"/>
    <property type="match status" value="1"/>
</dbReference>
<keyword evidence="2" id="KW-0521">NADP</keyword>
<dbReference type="PRINTS" id="PR00080">
    <property type="entry name" value="SDRFAMILY"/>
</dbReference>
<dbReference type="Proteomes" id="UP000050301">
    <property type="component" value="Unassembled WGS sequence"/>
</dbReference>
<dbReference type="PRINTS" id="PR00081">
    <property type="entry name" value="GDHRDH"/>
</dbReference>
<keyword evidence="6" id="KW-1185">Reference proteome</keyword>
<organism evidence="5 6">
    <name type="scientific">Acidiplasma cupricumulans</name>
    <dbReference type="NCBI Taxonomy" id="312540"/>
    <lineage>
        <taxon>Archaea</taxon>
        <taxon>Methanobacteriati</taxon>
        <taxon>Thermoplasmatota</taxon>
        <taxon>Thermoplasmata</taxon>
        <taxon>Thermoplasmatales</taxon>
        <taxon>Ferroplasmaceae</taxon>
        <taxon>Acidiplasma</taxon>
    </lineage>
</organism>
<evidence type="ECO:0000256" key="3">
    <source>
        <dbReference type="ARBA" id="ARBA00023002"/>
    </source>
</evidence>
<dbReference type="GO" id="GO:0048038">
    <property type="term" value="F:quinone binding"/>
    <property type="evidence" value="ECO:0007669"/>
    <property type="project" value="TreeGrafter"/>
</dbReference>
<dbReference type="PROSITE" id="PS00061">
    <property type="entry name" value="ADH_SHORT"/>
    <property type="match status" value="1"/>
</dbReference>
<name>A0A0Q0VXU4_9ARCH</name>
<protein>
    <submittedName>
        <fullName evidence="5">Short-chain dehydrogenase</fullName>
    </submittedName>
</protein>